<sequence length="150" mass="16912">MKLKIPPVVVFLLFALLMYLLAEFLPFGQFDFFGRHYLMWGLLGGAALVAALALVQFARSGTTVDPVRPEKAAKLVDNGIYAYSRNPMYLALLMVLLAWGIGLGNAFNTLLAAGFVGYMNRFQIKAEEEALTAIFGKQYRQYCIKTRRWF</sequence>
<keyword evidence="2 5" id="KW-0812">Transmembrane</keyword>
<name>A0A1M6FE22_9FLAO</name>
<feature type="transmembrane region" description="Helical" evidence="5">
    <location>
        <begin position="37"/>
        <end position="58"/>
    </location>
</feature>
<evidence type="ECO:0000256" key="4">
    <source>
        <dbReference type="ARBA" id="ARBA00023136"/>
    </source>
</evidence>
<keyword evidence="4 5" id="KW-0472">Membrane</keyword>
<dbReference type="GO" id="GO:0012505">
    <property type="term" value="C:endomembrane system"/>
    <property type="evidence" value="ECO:0007669"/>
    <property type="project" value="UniProtKB-SubCell"/>
</dbReference>
<dbReference type="Proteomes" id="UP000184543">
    <property type="component" value="Unassembled WGS sequence"/>
</dbReference>
<dbReference type="Pfam" id="PF04191">
    <property type="entry name" value="PEMT"/>
    <property type="match status" value="1"/>
</dbReference>
<evidence type="ECO:0000256" key="2">
    <source>
        <dbReference type="ARBA" id="ARBA00022692"/>
    </source>
</evidence>
<evidence type="ECO:0000256" key="3">
    <source>
        <dbReference type="ARBA" id="ARBA00022989"/>
    </source>
</evidence>
<comment type="subcellular location">
    <subcellularLocation>
        <location evidence="1">Endomembrane system</location>
        <topology evidence="1">Multi-pass membrane protein</topology>
    </subcellularLocation>
</comment>
<dbReference type="EMBL" id="FQYU01000002">
    <property type="protein sequence ID" value="SHI95927.1"/>
    <property type="molecule type" value="Genomic_DNA"/>
</dbReference>
<evidence type="ECO:0000313" key="7">
    <source>
        <dbReference type="Proteomes" id="UP000184543"/>
    </source>
</evidence>
<dbReference type="Gene3D" id="1.20.120.1630">
    <property type="match status" value="1"/>
</dbReference>
<dbReference type="STRING" id="192903.SAMN04488513_102397"/>
<evidence type="ECO:0000313" key="6">
    <source>
        <dbReference type="EMBL" id="SHI95927.1"/>
    </source>
</evidence>
<dbReference type="PANTHER" id="PTHR12714:SF24">
    <property type="entry name" value="SLR1182 PROTEIN"/>
    <property type="match status" value="1"/>
</dbReference>
<evidence type="ECO:0000256" key="5">
    <source>
        <dbReference type="SAM" id="Phobius"/>
    </source>
</evidence>
<keyword evidence="3 5" id="KW-1133">Transmembrane helix</keyword>
<protein>
    <submittedName>
        <fullName evidence="6">Protein-S-isoprenylcysteine O-methyltransferase Ste14</fullName>
    </submittedName>
</protein>
<organism evidence="6 7">
    <name type="scientific">Pseudozobellia thermophila</name>
    <dbReference type="NCBI Taxonomy" id="192903"/>
    <lineage>
        <taxon>Bacteria</taxon>
        <taxon>Pseudomonadati</taxon>
        <taxon>Bacteroidota</taxon>
        <taxon>Flavobacteriia</taxon>
        <taxon>Flavobacteriales</taxon>
        <taxon>Flavobacteriaceae</taxon>
        <taxon>Pseudozobellia</taxon>
    </lineage>
</organism>
<keyword evidence="7" id="KW-1185">Reference proteome</keyword>
<dbReference type="AlphaFoldDB" id="A0A1M6FE22"/>
<accession>A0A1M6FE22</accession>
<keyword evidence="6" id="KW-0489">Methyltransferase</keyword>
<gene>
    <name evidence="6" type="ORF">SAMN04488513_102397</name>
</gene>
<dbReference type="GO" id="GO:0032259">
    <property type="term" value="P:methylation"/>
    <property type="evidence" value="ECO:0007669"/>
    <property type="project" value="UniProtKB-KW"/>
</dbReference>
<feature type="transmembrane region" description="Helical" evidence="5">
    <location>
        <begin position="6"/>
        <end position="25"/>
    </location>
</feature>
<dbReference type="RefSeq" id="WP_072991009.1">
    <property type="nucleotide sequence ID" value="NZ_FQYU01000002.1"/>
</dbReference>
<proteinExistence type="predicted"/>
<dbReference type="GO" id="GO:0008168">
    <property type="term" value="F:methyltransferase activity"/>
    <property type="evidence" value="ECO:0007669"/>
    <property type="project" value="UniProtKB-KW"/>
</dbReference>
<feature type="transmembrane region" description="Helical" evidence="5">
    <location>
        <begin position="88"/>
        <end position="116"/>
    </location>
</feature>
<evidence type="ECO:0000256" key="1">
    <source>
        <dbReference type="ARBA" id="ARBA00004127"/>
    </source>
</evidence>
<keyword evidence="6" id="KW-0808">Transferase</keyword>
<dbReference type="PANTHER" id="PTHR12714">
    <property type="entry name" value="PROTEIN-S ISOPRENYLCYSTEINE O-METHYLTRANSFERASE"/>
    <property type="match status" value="1"/>
</dbReference>
<dbReference type="InterPro" id="IPR007318">
    <property type="entry name" value="Phopholipid_MeTrfase"/>
</dbReference>
<dbReference type="OrthoDB" id="9809773at2"/>
<reference evidence="7" key="1">
    <citation type="submission" date="2016-11" db="EMBL/GenBank/DDBJ databases">
        <authorList>
            <person name="Varghese N."/>
            <person name="Submissions S."/>
        </authorList>
    </citation>
    <scope>NUCLEOTIDE SEQUENCE [LARGE SCALE GENOMIC DNA]</scope>
    <source>
        <strain evidence="7">DSM 19858</strain>
    </source>
</reference>